<feature type="compositionally biased region" description="Basic and acidic residues" evidence="1">
    <location>
        <begin position="147"/>
        <end position="159"/>
    </location>
</feature>
<dbReference type="KEGG" id="mlr:MELLADRAFT_66291"/>
<evidence type="ECO:0000256" key="1">
    <source>
        <dbReference type="SAM" id="MobiDB-lite"/>
    </source>
</evidence>
<dbReference type="Proteomes" id="UP000001072">
    <property type="component" value="Unassembled WGS sequence"/>
</dbReference>
<keyword evidence="3" id="KW-1185">Reference proteome</keyword>
<organism evidence="3">
    <name type="scientific">Melampsora larici-populina (strain 98AG31 / pathotype 3-4-7)</name>
    <name type="common">Poplar leaf rust fungus</name>
    <dbReference type="NCBI Taxonomy" id="747676"/>
    <lineage>
        <taxon>Eukaryota</taxon>
        <taxon>Fungi</taxon>
        <taxon>Dikarya</taxon>
        <taxon>Basidiomycota</taxon>
        <taxon>Pucciniomycotina</taxon>
        <taxon>Pucciniomycetes</taxon>
        <taxon>Pucciniales</taxon>
        <taxon>Melampsoraceae</taxon>
        <taxon>Melampsora</taxon>
    </lineage>
</organism>
<dbReference type="InParanoid" id="F4RYL7"/>
<dbReference type="VEuPathDB" id="FungiDB:MELLADRAFT_66291"/>
<evidence type="ECO:0000313" key="2">
    <source>
        <dbReference type="EMBL" id="EGG02556.1"/>
    </source>
</evidence>
<dbReference type="EMBL" id="GL883130">
    <property type="protein sequence ID" value="EGG02556.1"/>
    <property type="molecule type" value="Genomic_DNA"/>
</dbReference>
<feature type="compositionally biased region" description="Polar residues" evidence="1">
    <location>
        <begin position="362"/>
        <end position="374"/>
    </location>
</feature>
<feature type="region of interest" description="Disordered" evidence="1">
    <location>
        <begin position="345"/>
        <end position="374"/>
    </location>
</feature>
<feature type="region of interest" description="Disordered" evidence="1">
    <location>
        <begin position="1"/>
        <end position="102"/>
    </location>
</feature>
<protein>
    <submittedName>
        <fullName evidence="2">Uncharacterized protein</fullName>
    </submittedName>
</protein>
<gene>
    <name evidence="2" type="ORF">MELLADRAFT_66291</name>
</gene>
<evidence type="ECO:0000313" key="3">
    <source>
        <dbReference type="Proteomes" id="UP000001072"/>
    </source>
</evidence>
<accession>F4RYL7</accession>
<proteinExistence type="predicted"/>
<feature type="region of interest" description="Disordered" evidence="1">
    <location>
        <begin position="134"/>
        <end position="163"/>
    </location>
</feature>
<reference evidence="3" key="1">
    <citation type="journal article" date="2011" name="Proc. Natl. Acad. Sci. U.S.A.">
        <title>Obligate biotrophy features unraveled by the genomic analysis of rust fungi.</title>
        <authorList>
            <person name="Duplessis S."/>
            <person name="Cuomo C.A."/>
            <person name="Lin Y.-C."/>
            <person name="Aerts A."/>
            <person name="Tisserant E."/>
            <person name="Veneault-Fourrey C."/>
            <person name="Joly D.L."/>
            <person name="Hacquard S."/>
            <person name="Amselem J."/>
            <person name="Cantarel B.L."/>
            <person name="Chiu R."/>
            <person name="Coutinho P.M."/>
            <person name="Feau N."/>
            <person name="Field M."/>
            <person name="Frey P."/>
            <person name="Gelhaye E."/>
            <person name="Goldberg J."/>
            <person name="Grabherr M.G."/>
            <person name="Kodira C.D."/>
            <person name="Kohler A."/>
            <person name="Kuees U."/>
            <person name="Lindquist E.A."/>
            <person name="Lucas S.M."/>
            <person name="Mago R."/>
            <person name="Mauceli E."/>
            <person name="Morin E."/>
            <person name="Murat C."/>
            <person name="Pangilinan J.L."/>
            <person name="Park R."/>
            <person name="Pearson M."/>
            <person name="Quesneville H."/>
            <person name="Rouhier N."/>
            <person name="Sakthikumar S."/>
            <person name="Salamov A.A."/>
            <person name="Schmutz J."/>
            <person name="Selles B."/>
            <person name="Shapiro H."/>
            <person name="Tanguay P."/>
            <person name="Tuskan G.A."/>
            <person name="Henrissat B."/>
            <person name="Van de Peer Y."/>
            <person name="Rouze P."/>
            <person name="Ellis J.G."/>
            <person name="Dodds P.N."/>
            <person name="Schein J.E."/>
            <person name="Zhong S."/>
            <person name="Hamelin R.C."/>
            <person name="Grigoriev I.V."/>
            <person name="Szabo L.J."/>
            <person name="Martin F."/>
        </authorList>
    </citation>
    <scope>NUCLEOTIDE SEQUENCE [LARGE SCALE GENOMIC DNA]</scope>
    <source>
        <strain evidence="3">98AG31 / pathotype 3-4-7</strain>
    </source>
</reference>
<dbReference type="AlphaFoldDB" id="F4RYL7"/>
<name>F4RYL7_MELLP</name>
<sequence length="374" mass="40664">MTSMGRDEIANLVREAQPEYFPNGRMRSSGNHTRKPDTSMPTGSSTRRLPAPDSKINTNPKASPASNEVSEPSAPVSTKSSKKKRCASPETKPVQKKRAVSVKATASFKKLEATSQDSKALSIKRNEIKVMKKKGVQFADSTNPESSGDHELKNDRTSVRSDCAQASPGIPFKPAVNPGGDKAACDVERYSIMPKTPPYLSSALLPTDSNPSTHLTPADSLQEGNLVSVSPEDVTPLNTENNNELYTEDFITFTEKDFFEGENIVHALEARVDHLEKEVARFSDLQEHVILQIQEEVQKSIEGSIKHGIKEATETLKAGLQKMTWELQEANDAIKAHDEALLSLLNDGSNSEEQGADDDQTDAGSSVGSNKSSI</sequence>
<dbReference type="HOGENOM" id="CLU_829187_0_0_1"/>
<dbReference type="GeneID" id="18930603"/>
<dbReference type="RefSeq" id="XP_007414245.1">
    <property type="nucleotide sequence ID" value="XM_007414183.1"/>
</dbReference>
<feature type="compositionally biased region" description="Polar residues" evidence="1">
    <location>
        <begin position="55"/>
        <end position="79"/>
    </location>
</feature>